<dbReference type="CDD" id="cd01450">
    <property type="entry name" value="vWFA_subfamily_ECM"/>
    <property type="match status" value="2"/>
</dbReference>
<keyword evidence="4 9" id="KW-0732">Signal</keyword>
<keyword evidence="3" id="KW-0272">Extracellular matrix</keyword>
<dbReference type="FunFam" id="3.40.50.410:FF:000003">
    <property type="entry name" value="Collagen type VI alpha 3 chain"/>
    <property type="match status" value="1"/>
</dbReference>
<accession>A0A8W8IDA0</accession>
<evidence type="ECO:0000256" key="8">
    <source>
        <dbReference type="ARBA" id="ARBA00023180"/>
    </source>
</evidence>
<organism evidence="11 12">
    <name type="scientific">Magallana gigas</name>
    <name type="common">Pacific oyster</name>
    <name type="synonym">Crassostrea gigas</name>
    <dbReference type="NCBI Taxonomy" id="29159"/>
    <lineage>
        <taxon>Eukaryota</taxon>
        <taxon>Metazoa</taxon>
        <taxon>Spiralia</taxon>
        <taxon>Lophotrochozoa</taxon>
        <taxon>Mollusca</taxon>
        <taxon>Bivalvia</taxon>
        <taxon>Autobranchia</taxon>
        <taxon>Pteriomorphia</taxon>
        <taxon>Ostreida</taxon>
        <taxon>Ostreoidea</taxon>
        <taxon>Ostreidae</taxon>
        <taxon>Magallana</taxon>
    </lineage>
</organism>
<keyword evidence="5" id="KW-0677">Repeat</keyword>
<feature type="domain" description="VWFA" evidence="10">
    <location>
        <begin position="27"/>
        <end position="200"/>
    </location>
</feature>
<dbReference type="EnsemblMetazoa" id="G13467.2">
    <property type="protein sequence ID" value="G13467.2:cds"/>
    <property type="gene ID" value="G13467"/>
</dbReference>
<feature type="domain" description="VWFA" evidence="10">
    <location>
        <begin position="218"/>
        <end position="391"/>
    </location>
</feature>
<keyword evidence="8" id="KW-0325">Glycoprotein</keyword>
<dbReference type="GO" id="GO:0007155">
    <property type="term" value="P:cell adhesion"/>
    <property type="evidence" value="ECO:0007669"/>
    <property type="project" value="UniProtKB-KW"/>
</dbReference>
<dbReference type="FunFam" id="3.40.50.410:FF:000004">
    <property type="entry name" value="collagen alpha-6(VI) chain"/>
    <property type="match status" value="4"/>
</dbReference>
<proteinExistence type="predicted"/>
<sequence length="1219" mass="131323">MRLLILLGAIAAGVWSQVPAGCRSKLDIVFLLDASYSEGSDNFKKQVQFVENFVNQFNVGPDAAQFSVITFATSVHNEFYLNTYSTVSGVVSGIQKILYRPGATYTDKALSYAQTVSFQPQHGGRPDAEKIVIVLTDGQSSSHANTLTQAQALHASGAEVIAVGIGNSVSNSELEAIASDSNHVFQVQDFDLLNTIQNQLTNAACQQAALHCQSAVADIVFAVDSSSSITYTDFSKQTLFIKNLVRQYNVGSNETQFSVVSFASRVHPEFSLNKYPSKTQVVGALSSIRHHLGSTHTEDALNYIANNSFSSSNGGRPGVDQWVIVLTDGESTTPTETAAAADRLHKMGIKVISIGIGKGANQAELEAIATDPQHVYRVDDFDALHSLMMNIETTTCGYNACHGNKADIMFLLDSSASEGATNFQHQLEFVQNFTDKFDIGPDAVQIGLATFSTKPHGYFWLNTYQNKTDLVNATGYVPYLPGSTFTDLGLQFALNESFTTAHGARDASVPKILVVLTDGQSTDPPATAVMADQLHRAGIKVITIGIGQNVHKSELTVIATDRNHVFTATDFKSLSTLQTDLQLETCRNEKPNTECGDKPADIVFVLDASGSEGVENFKKELNFTAEFIKGFQVGPQHVQFGLVTFSNYGRSEFYFNTYKDLQSILHKLETINYSGGSTHTESGLSSAKFHFYSHHGARPNAQKIAIVLTDGQSYSTSRTIQKANDLKGMGVKVISVGIGSSVSQTELNGIATDLQHVFNVTDFNALNSIQYEIKTAACAVPNPPVISPECGSGLSDIVFLLDSSGSETRLNFQKMLTFVQDFTRQFDIGPKNAQIGVATFSSDVHERIKLNKYSDKTALLAAISGIPYDAGATYTDEGLQYARTYAFLPSHGGRANASRIVIVMTDGQSMNHANTQREATALKSQPNMKVIAIGIGSGVNTQELNSIASDPQHVFTVANFDVLNKLNSELTFTSCQTCGFIQTADIIFAVDSSGSEGPVNFQKQLDFVQTFVRDLPVGPNNVQFSVLSFGSTVQNNFYLNQFSDKRPILDAIQQTDNVGGSTQTGEALQYIREHNILSANGARSNSSLFVIVLTDGASTDKAATLTQANLLKAMGATVVAVGVGSGVDKAELNSIASDPNHVFNAQNFDALQTLKEDVKKAACDGINTTMVAVPSTTPIVLDTTTTTDGEIYVTDAATTTEEIEKAKDGIFVHISVTNV</sequence>
<keyword evidence="6" id="KW-0130">Cell adhesion</keyword>
<feature type="domain" description="VWFA" evidence="10">
    <location>
        <begin position="407"/>
        <end position="581"/>
    </location>
</feature>
<dbReference type="Gene3D" id="3.40.50.410">
    <property type="entry name" value="von Willebrand factor, type A domain"/>
    <property type="match status" value="6"/>
</dbReference>
<keyword evidence="2" id="KW-0964">Secreted</keyword>
<feature type="domain" description="VWFA" evidence="10">
    <location>
        <begin position="985"/>
        <end position="1158"/>
    </location>
</feature>
<dbReference type="InterPro" id="IPR050525">
    <property type="entry name" value="ECM_Assembly_Org"/>
</dbReference>
<feature type="domain" description="VWFA" evidence="10">
    <location>
        <begin position="796"/>
        <end position="970"/>
    </location>
</feature>
<evidence type="ECO:0000313" key="12">
    <source>
        <dbReference type="Proteomes" id="UP000005408"/>
    </source>
</evidence>
<feature type="chain" id="PRO_5036483429" description="VWFA domain-containing protein" evidence="9">
    <location>
        <begin position="17"/>
        <end position="1219"/>
    </location>
</feature>
<dbReference type="PROSITE" id="PS50234">
    <property type="entry name" value="VWFA"/>
    <property type="match status" value="6"/>
</dbReference>
<evidence type="ECO:0000259" key="10">
    <source>
        <dbReference type="PROSITE" id="PS50234"/>
    </source>
</evidence>
<dbReference type="SUPFAM" id="SSF53300">
    <property type="entry name" value="vWA-like"/>
    <property type="match status" value="6"/>
</dbReference>
<dbReference type="InterPro" id="IPR002035">
    <property type="entry name" value="VWF_A"/>
</dbReference>
<dbReference type="PRINTS" id="PR00453">
    <property type="entry name" value="VWFADOMAIN"/>
</dbReference>
<dbReference type="AlphaFoldDB" id="A0A8W8IDA0"/>
<feature type="signal peptide" evidence="9">
    <location>
        <begin position="1"/>
        <end position="16"/>
    </location>
</feature>
<dbReference type="Pfam" id="PF00092">
    <property type="entry name" value="VWA"/>
    <property type="match status" value="6"/>
</dbReference>
<evidence type="ECO:0000256" key="7">
    <source>
        <dbReference type="ARBA" id="ARBA00023119"/>
    </source>
</evidence>
<dbReference type="PANTHER" id="PTHR24020">
    <property type="entry name" value="COLLAGEN ALPHA"/>
    <property type="match status" value="1"/>
</dbReference>
<protein>
    <recommendedName>
        <fullName evidence="10">VWFA domain-containing protein</fullName>
    </recommendedName>
</protein>
<keyword evidence="7" id="KW-0176">Collagen</keyword>
<evidence type="ECO:0000256" key="5">
    <source>
        <dbReference type="ARBA" id="ARBA00022737"/>
    </source>
</evidence>
<evidence type="ECO:0000256" key="3">
    <source>
        <dbReference type="ARBA" id="ARBA00022530"/>
    </source>
</evidence>
<evidence type="ECO:0000256" key="4">
    <source>
        <dbReference type="ARBA" id="ARBA00022729"/>
    </source>
</evidence>
<dbReference type="Proteomes" id="UP000005408">
    <property type="component" value="Unassembled WGS sequence"/>
</dbReference>
<evidence type="ECO:0000256" key="9">
    <source>
        <dbReference type="SAM" id="SignalP"/>
    </source>
</evidence>
<keyword evidence="12" id="KW-1185">Reference proteome</keyword>
<comment type="subcellular location">
    <subcellularLocation>
        <location evidence="1">Secreted</location>
        <location evidence="1">Extracellular space</location>
        <location evidence="1">Extracellular matrix</location>
    </subcellularLocation>
</comment>
<dbReference type="PANTHER" id="PTHR24020:SF20">
    <property type="entry name" value="PH DOMAIN-CONTAINING PROTEIN"/>
    <property type="match status" value="1"/>
</dbReference>
<evidence type="ECO:0000256" key="1">
    <source>
        <dbReference type="ARBA" id="ARBA00004498"/>
    </source>
</evidence>
<evidence type="ECO:0000313" key="11">
    <source>
        <dbReference type="EnsemblMetazoa" id="G13467.2:cds"/>
    </source>
</evidence>
<evidence type="ECO:0000256" key="2">
    <source>
        <dbReference type="ARBA" id="ARBA00022525"/>
    </source>
</evidence>
<reference evidence="11" key="1">
    <citation type="submission" date="2022-08" db="UniProtKB">
        <authorList>
            <consortium name="EnsemblMetazoa"/>
        </authorList>
    </citation>
    <scope>IDENTIFICATION</scope>
    <source>
        <strain evidence="11">05x7-T-G4-1.051#20</strain>
    </source>
</reference>
<dbReference type="GO" id="GO:0005581">
    <property type="term" value="C:collagen trimer"/>
    <property type="evidence" value="ECO:0007669"/>
    <property type="project" value="UniProtKB-KW"/>
</dbReference>
<dbReference type="SMART" id="SM00327">
    <property type="entry name" value="VWA"/>
    <property type="match status" value="6"/>
</dbReference>
<feature type="domain" description="VWFA" evidence="10">
    <location>
        <begin position="601"/>
        <end position="773"/>
    </location>
</feature>
<dbReference type="InterPro" id="IPR036465">
    <property type="entry name" value="vWFA_dom_sf"/>
</dbReference>
<evidence type="ECO:0000256" key="6">
    <source>
        <dbReference type="ARBA" id="ARBA00022889"/>
    </source>
</evidence>
<name>A0A8W8IDA0_MAGGI</name>
<dbReference type="CDD" id="cd01472">
    <property type="entry name" value="vWA_collagen"/>
    <property type="match status" value="1"/>
</dbReference>